<dbReference type="GO" id="GO:0000160">
    <property type="term" value="P:phosphorelay signal transduction system"/>
    <property type="evidence" value="ECO:0007669"/>
    <property type="project" value="UniProtKB-UniRule"/>
</dbReference>
<accession>A0A6L2KAI5</accession>
<protein>
    <recommendedName>
        <fullName evidence="6">Histidine-containing phosphotransfer protein</fullName>
    </recommendedName>
</protein>
<evidence type="ECO:0000313" key="8">
    <source>
        <dbReference type="EMBL" id="GEU44924.1"/>
    </source>
</evidence>
<evidence type="ECO:0000256" key="4">
    <source>
        <dbReference type="ARBA" id="ARBA00023242"/>
    </source>
</evidence>
<dbReference type="PROSITE" id="PS50894">
    <property type="entry name" value="HPT"/>
    <property type="match status" value="1"/>
</dbReference>
<evidence type="ECO:0000256" key="3">
    <source>
        <dbReference type="ARBA" id="ARBA00023012"/>
    </source>
</evidence>
<dbReference type="GO" id="GO:0043424">
    <property type="term" value="F:protein histidine kinase binding"/>
    <property type="evidence" value="ECO:0007669"/>
    <property type="project" value="UniProtKB-UniRule"/>
</dbReference>
<dbReference type="Pfam" id="PF01627">
    <property type="entry name" value="Hpt"/>
    <property type="match status" value="1"/>
</dbReference>
<name>A0A6L2KAI5_TANCI</name>
<evidence type="ECO:0000256" key="6">
    <source>
        <dbReference type="RuleBase" id="RU369004"/>
    </source>
</evidence>
<keyword evidence="2 6" id="KW-0932">Cytokinin signaling pathway</keyword>
<comment type="domain">
    <text evidence="6">Histidine-containing phosphotransfer domain (HPt) contains an active histidine that mediates the phosphotransfer.</text>
</comment>
<dbReference type="PANTHER" id="PTHR28242">
    <property type="entry name" value="PHOSPHORELAY INTERMEDIATE PROTEIN YPD1"/>
    <property type="match status" value="1"/>
</dbReference>
<dbReference type="SUPFAM" id="SSF47226">
    <property type="entry name" value="Histidine-containing phosphotransfer domain, HPT domain"/>
    <property type="match status" value="1"/>
</dbReference>
<proteinExistence type="predicted"/>
<dbReference type="EMBL" id="BKCJ010001913">
    <property type="protein sequence ID" value="GEU44924.1"/>
    <property type="molecule type" value="Genomic_DNA"/>
</dbReference>
<feature type="domain" description="HPt" evidence="7">
    <location>
        <begin position="29"/>
        <end position="125"/>
    </location>
</feature>
<comment type="caution">
    <text evidence="8">The sequence shown here is derived from an EMBL/GenBank/DDBJ whole genome shotgun (WGS) entry which is preliminary data.</text>
</comment>
<comment type="caution">
    <text evidence="5">Lacks conserved residue(s) required for the propagation of feature annotation.</text>
</comment>
<dbReference type="InterPro" id="IPR008207">
    <property type="entry name" value="Sig_transdc_His_kin_Hpt_dom"/>
</dbReference>
<comment type="function">
    <text evidence="6">Functions as a two-component phosphorelay mediators between cytokinin sensor histidine kinases and response regulators (B-type ARRs). Plays an important role in propagating cytokinin signal transduction.</text>
</comment>
<dbReference type="InterPro" id="IPR045871">
    <property type="entry name" value="AHP1-5/YPD1"/>
</dbReference>
<evidence type="ECO:0000256" key="2">
    <source>
        <dbReference type="ARBA" id="ARBA00022864"/>
    </source>
</evidence>
<dbReference type="GO" id="GO:0005829">
    <property type="term" value="C:cytosol"/>
    <property type="evidence" value="ECO:0007669"/>
    <property type="project" value="UniProtKB-SubCell"/>
</dbReference>
<dbReference type="FunFam" id="1.20.120.160:FF:000001">
    <property type="entry name" value="Histidine-containing phosphotransfer protein 1"/>
    <property type="match status" value="1"/>
</dbReference>
<dbReference type="GO" id="GO:0005634">
    <property type="term" value="C:nucleus"/>
    <property type="evidence" value="ECO:0007669"/>
    <property type="project" value="UniProtKB-SubCell"/>
</dbReference>
<keyword evidence="3 6" id="KW-0902">Two-component regulatory system</keyword>
<dbReference type="Gene3D" id="1.20.120.160">
    <property type="entry name" value="HPT domain"/>
    <property type="match status" value="1"/>
</dbReference>
<dbReference type="GO" id="GO:0009736">
    <property type="term" value="P:cytokinin-activated signaling pathway"/>
    <property type="evidence" value="ECO:0007669"/>
    <property type="project" value="UniProtKB-KW"/>
</dbReference>
<evidence type="ECO:0000259" key="7">
    <source>
        <dbReference type="PROSITE" id="PS50894"/>
    </source>
</evidence>
<comment type="subcellular location">
    <subcellularLocation>
        <location evidence="6">Cytoplasm</location>
        <location evidence="6">Cytosol</location>
    </subcellularLocation>
    <subcellularLocation>
        <location evidence="6">Nucleus</location>
    </subcellularLocation>
</comment>
<dbReference type="InterPro" id="IPR036641">
    <property type="entry name" value="HPT_dom_sf"/>
</dbReference>
<keyword evidence="1" id="KW-0963">Cytoplasm</keyword>
<dbReference type="GO" id="GO:0009927">
    <property type="term" value="F:histidine phosphotransfer kinase activity"/>
    <property type="evidence" value="ECO:0007669"/>
    <property type="project" value="UniProtKB-UniRule"/>
</dbReference>
<reference evidence="8" key="1">
    <citation type="journal article" date="2019" name="Sci. Rep.">
        <title>Draft genome of Tanacetum cinerariifolium, the natural source of mosquito coil.</title>
        <authorList>
            <person name="Yamashiro T."/>
            <person name="Shiraishi A."/>
            <person name="Satake H."/>
            <person name="Nakayama K."/>
        </authorList>
    </citation>
    <scope>NUCLEOTIDE SEQUENCE</scope>
</reference>
<dbReference type="PANTHER" id="PTHR28242:SF46">
    <property type="entry name" value="PSEUDO HISTIDINE-CONTAINING PHOSPHOTRANSFER PROTEIN 6"/>
    <property type="match status" value="1"/>
</dbReference>
<dbReference type="AlphaFoldDB" id="A0A6L2KAI5"/>
<gene>
    <name evidence="8" type="ORF">Tci_016902</name>
</gene>
<evidence type="ECO:0000256" key="1">
    <source>
        <dbReference type="ARBA" id="ARBA00022490"/>
    </source>
</evidence>
<organism evidence="8">
    <name type="scientific">Tanacetum cinerariifolium</name>
    <name type="common">Dalmatian daisy</name>
    <name type="synonym">Chrysanthemum cinerariifolium</name>
    <dbReference type="NCBI Taxonomy" id="118510"/>
    <lineage>
        <taxon>Eukaryota</taxon>
        <taxon>Viridiplantae</taxon>
        <taxon>Streptophyta</taxon>
        <taxon>Embryophyta</taxon>
        <taxon>Tracheophyta</taxon>
        <taxon>Spermatophyta</taxon>
        <taxon>Magnoliopsida</taxon>
        <taxon>eudicotyledons</taxon>
        <taxon>Gunneridae</taxon>
        <taxon>Pentapetalae</taxon>
        <taxon>asterids</taxon>
        <taxon>campanulids</taxon>
        <taxon>Asterales</taxon>
        <taxon>Asteraceae</taxon>
        <taxon>Asteroideae</taxon>
        <taxon>Anthemideae</taxon>
        <taxon>Anthemidinae</taxon>
        <taxon>Tanacetum</taxon>
    </lineage>
</organism>
<keyword evidence="4" id="KW-0539">Nucleus</keyword>
<evidence type="ECO:0000256" key="5">
    <source>
        <dbReference type="PROSITE-ProRule" id="PRU00110"/>
    </source>
</evidence>
<sequence>MNRLLSLLFHQGVLDEQFLQLQNLQDETSPNFVSEVVTIYFHESEKQLRNLRNLLLDREMWDYVKLIIHLNQLMGSSSSIGAKRVRNVCAAFRGAVEQNNRSACMRALEVLEHEYCYLKNKLHELFQIEQQRVLGDAVRTKKYAEIFVAEKIQAECDMKATNIILQGLPADIYSLPRLNNSFVPPSHTYQSQINHQTSSVSQVAYQSPLAPTQPMTESPLVDSGFAIPVFSPGDDSISYLNKAMDFLTAVASLRFPSTNNQLRTSSNPRNQATIQDNRVTVQQVQGRQGQSYSVMTYKGNATSYRGNNASETARVVKCYNYQGE</sequence>